<feature type="compositionally biased region" description="Basic and acidic residues" evidence="1">
    <location>
        <begin position="509"/>
        <end position="521"/>
    </location>
</feature>
<evidence type="ECO:0000256" key="1">
    <source>
        <dbReference type="SAM" id="MobiDB-lite"/>
    </source>
</evidence>
<feature type="compositionally biased region" description="Acidic residues" evidence="1">
    <location>
        <begin position="979"/>
        <end position="988"/>
    </location>
</feature>
<dbReference type="InterPro" id="IPR003903">
    <property type="entry name" value="UIM_dom"/>
</dbReference>
<feature type="region of interest" description="Disordered" evidence="1">
    <location>
        <begin position="414"/>
        <end position="448"/>
    </location>
</feature>
<proteinExistence type="predicted"/>
<name>A0A077QZK1_9BASI</name>
<feature type="compositionally biased region" description="Basic residues" evidence="1">
    <location>
        <begin position="1"/>
        <end position="11"/>
    </location>
</feature>
<dbReference type="PROSITE" id="PS50330">
    <property type="entry name" value="UIM"/>
    <property type="match status" value="1"/>
</dbReference>
<sequence>MRPTAQHHQRSYRQESWQAGAQNASNGPASPSSAIHAATPYVPLPPSAPALPPPRPFMNHPSSPTSAAIVNPYPFYLSPASQLSYTPDSHSPGPEIPPFGNHDQRLGHAPVHPSQPTLSPRLVNPYEQMEQFTPSNTVPVPHPSSHRTGSRLSFGPGDPLFSDHRASMTYPAGQAPRPPPSPRPYFANPMSSPLASTSSSKIVQRAASSTASRSLSQNTTPRNNTSAASHGRPGHEFDNCPGCRAEMDDTIKASLQSALQEDDSRRRQLQEQQELERVYAKNAEESERQRRLAQEEEQLIQKAIEDSRREAEMQSLRSKQEEALVLEESRQYALREREREVKLEAQMLEAAKSASTTHEQERRLELDAMHDAEKRALELSLQEQEDEWARRESAERSLLEFLEHGGIDRSATPLSSAAYASSSSTSHSSADNSSSLQEALSSSAISNTSDANNLEAEYWRFAGHDEAYQLALQMQRTSLSNASQQDQPGLSQVRTRRPLPQTPQGPERSASHHEPTRKHDPLPATSQPALEDAPPAYAEATQPGPSRITAQLVQTPEKAPSHHYDAVTLQDLSRPVLQQRSLSSSSGRSHQSHLEGHLTPLSSAASPGLVKNSNLSPAPSGSAESSPGPYGVSASPSIPGRGSSHSTPVSKRSSTSVVSLPPEQRGQRALAGVEFGFSNLPFAPKLDRSRLPSAQSASTAVSASSGSTSATAKLLFPASIELPSVSKLSAHSSQGPPEASFFVLRAYSWKSLLRAIAWYGNSRVEAAPEEVAAANDRHSRCLLQAEVEFVTPTRVDLGYGVGEYARVSQNTGSMPKNPSPTHVALCLSLLPIGHSKDAGAWLKSEGYQVIKRESRRLDAWYAGRGSTRRLIQLARQPPALPVTFVEVAQLLHASHTFSAACPSSGSVARHSPRDLHHAIERHDEGFVRKQKAMLAAGSALTPQSGGLISTSSLASSNPRLSMQGPNRTSHSTELLRNAEDDDDVEDDEDEMDINDFGLLEQGLATNGSFDAQDKVLMGKRQRLKAKVKRRLAKRNADGRIVDEDLAAWITPFDLSQHG</sequence>
<feature type="compositionally biased region" description="Low complexity" evidence="1">
    <location>
        <begin position="191"/>
        <end position="216"/>
    </location>
</feature>
<organism evidence="2">
    <name type="scientific">Melanopsichium pennsylvanicum 4</name>
    <dbReference type="NCBI Taxonomy" id="1398559"/>
    <lineage>
        <taxon>Eukaryota</taxon>
        <taxon>Fungi</taxon>
        <taxon>Dikarya</taxon>
        <taxon>Basidiomycota</taxon>
        <taxon>Ustilaginomycotina</taxon>
        <taxon>Ustilaginomycetes</taxon>
        <taxon>Ustilaginales</taxon>
        <taxon>Ustilaginaceae</taxon>
        <taxon>Melanopsichium</taxon>
    </lineage>
</organism>
<evidence type="ECO:0000313" key="2">
    <source>
        <dbReference type="EMBL" id="CDI51833.1"/>
    </source>
</evidence>
<feature type="region of interest" description="Disordered" evidence="1">
    <location>
        <begin position="945"/>
        <end position="988"/>
    </location>
</feature>
<feature type="compositionally biased region" description="Polar residues" evidence="1">
    <location>
        <begin position="600"/>
        <end position="615"/>
    </location>
</feature>
<feature type="compositionally biased region" description="Basic and acidic residues" evidence="1">
    <location>
        <begin position="358"/>
        <end position="369"/>
    </location>
</feature>
<accession>A0A077QZK1</accession>
<feature type="region of interest" description="Disordered" evidence="1">
    <location>
        <begin position="350"/>
        <end position="369"/>
    </location>
</feature>
<feature type="compositionally biased region" description="Polar residues" evidence="1">
    <location>
        <begin position="478"/>
        <end position="493"/>
    </location>
</feature>
<reference evidence="2" key="1">
    <citation type="journal article" date="2014" name="Genome Biol. Evol.">
        <title>Gene Loss Rather Than Gene Gain Is Associated with a Host Jump from Monocots to Dicots in the Smut Fungus Melanopsichium pennsylvanicum.</title>
        <authorList>
            <person name="Sharma R."/>
            <person name="Mishra B."/>
            <person name="Runge F."/>
            <person name="Thines M."/>
        </authorList>
    </citation>
    <scope>NUCLEOTIDE SEQUENCE</scope>
    <source>
        <strain evidence="2">4</strain>
    </source>
</reference>
<feature type="compositionally biased region" description="Pro residues" evidence="1">
    <location>
        <begin position="42"/>
        <end position="56"/>
    </location>
</feature>
<feature type="compositionally biased region" description="Polar residues" evidence="1">
    <location>
        <begin position="945"/>
        <end position="974"/>
    </location>
</feature>
<feature type="compositionally biased region" description="Low complexity" evidence="1">
    <location>
        <begin position="576"/>
        <end position="589"/>
    </location>
</feature>
<dbReference type="EMBL" id="HG529520">
    <property type="protein sequence ID" value="CDI51833.1"/>
    <property type="molecule type" value="Genomic_DNA"/>
</dbReference>
<feature type="region of interest" description="Disordered" evidence="1">
    <location>
        <begin position="576"/>
        <end position="665"/>
    </location>
</feature>
<feature type="compositionally biased region" description="Low complexity" evidence="1">
    <location>
        <begin position="616"/>
        <end position="629"/>
    </location>
</feature>
<feature type="compositionally biased region" description="Polar residues" evidence="1">
    <location>
        <begin position="217"/>
        <end position="228"/>
    </location>
</feature>
<protein>
    <submittedName>
        <fullName evidence="2">Uncharacterized protein</fullName>
    </submittedName>
</protein>
<dbReference type="AlphaFoldDB" id="A0A077QZK1"/>
<feature type="region of interest" description="Disordered" evidence="1">
    <location>
        <begin position="1"/>
        <end position="63"/>
    </location>
</feature>
<feature type="compositionally biased region" description="Low complexity" evidence="1">
    <location>
        <begin position="414"/>
        <end position="446"/>
    </location>
</feature>
<feature type="compositionally biased region" description="Low complexity" evidence="1">
    <location>
        <begin position="21"/>
        <end position="34"/>
    </location>
</feature>
<feature type="region of interest" description="Disordered" evidence="1">
    <location>
        <begin position="478"/>
        <end position="562"/>
    </location>
</feature>
<feature type="compositionally biased region" description="Polar residues" evidence="1">
    <location>
        <begin position="643"/>
        <end position="658"/>
    </location>
</feature>
<feature type="compositionally biased region" description="Basic and acidic residues" evidence="1">
    <location>
        <begin position="262"/>
        <end position="294"/>
    </location>
</feature>
<feature type="region of interest" description="Disordered" evidence="1">
    <location>
        <begin position="84"/>
        <end position="294"/>
    </location>
</feature>